<sequence>MYGLVFALVVQRDYIYHILSARCDQRKHQSHLKHKRNNTSALLVTWKQSMLLYVCVPKQPSDGDIEKSGQKNTLNTASEMGTMICHVANKLLY</sequence>
<feature type="non-terminal residue" evidence="1">
    <location>
        <position position="93"/>
    </location>
</feature>
<gene>
    <name evidence="1" type="primary">ORF83861</name>
</gene>
<reference evidence="1" key="1">
    <citation type="submission" date="2014-12" db="EMBL/GenBank/DDBJ databases">
        <title>Insight into the proteome of Arion vulgaris.</title>
        <authorList>
            <person name="Aradska J."/>
            <person name="Bulat T."/>
            <person name="Smidak R."/>
            <person name="Sarate P."/>
            <person name="Gangsoo J."/>
            <person name="Sialana F."/>
            <person name="Bilban M."/>
            <person name="Lubec G."/>
        </authorList>
    </citation>
    <scope>NUCLEOTIDE SEQUENCE</scope>
    <source>
        <tissue evidence="1">Skin</tissue>
    </source>
</reference>
<accession>A0A0B6ZWM6</accession>
<proteinExistence type="predicted"/>
<organism evidence="1">
    <name type="scientific">Arion vulgaris</name>
    <dbReference type="NCBI Taxonomy" id="1028688"/>
    <lineage>
        <taxon>Eukaryota</taxon>
        <taxon>Metazoa</taxon>
        <taxon>Spiralia</taxon>
        <taxon>Lophotrochozoa</taxon>
        <taxon>Mollusca</taxon>
        <taxon>Gastropoda</taxon>
        <taxon>Heterobranchia</taxon>
        <taxon>Euthyneura</taxon>
        <taxon>Panpulmonata</taxon>
        <taxon>Eupulmonata</taxon>
        <taxon>Stylommatophora</taxon>
        <taxon>Helicina</taxon>
        <taxon>Arionoidea</taxon>
        <taxon>Arionidae</taxon>
        <taxon>Arion</taxon>
    </lineage>
</organism>
<protein>
    <submittedName>
        <fullName evidence="1">Uncharacterized protein</fullName>
    </submittedName>
</protein>
<evidence type="ECO:0000313" key="1">
    <source>
        <dbReference type="EMBL" id="CEK72767.1"/>
    </source>
</evidence>
<dbReference type="EMBL" id="HACG01025902">
    <property type="protein sequence ID" value="CEK72767.1"/>
    <property type="molecule type" value="Transcribed_RNA"/>
</dbReference>
<name>A0A0B6ZWM6_9EUPU</name>
<dbReference type="AlphaFoldDB" id="A0A0B6ZWM6"/>